<sequence>MKFSDSLKTASRGLRHAKTRSALTMLGIVIGITSVILLMSIGTSAQDLILNQVQGIGSNLIFIIPGGSGGSRFSPPAAAQGIVIKTLVQTDLNALEREPSIARAAPEVRGQAKVVYENNDKTVLYDGTTADFFTIRNFTLARGNAFTDQDVDSLNHVVVLGPEIAKTLFGTLDPIGKIIRVKDNTFRIIGVLDSKGLGPFGVDQDNLLLIPITVAQKQLLGITYFNSITVQASDAYDIEFTKARMTSVLRQNHRVTNPDKDDFTIRTQEDALELLGSITSIMTIFLTAIASISLIVGGIGIMNIMLVSVVERTREIGLRKAVGASNFDIMQQFLLEAILVTSIGGVIGIIFGSGLTVLAYFVLSQVLSGGWVFALPASAILLAFGVSTLTGLVFGIYPARKAAIANPIDSLRYE</sequence>
<dbReference type="EMBL" id="MHQK01000015">
    <property type="protein sequence ID" value="OHA01938.1"/>
    <property type="molecule type" value="Genomic_DNA"/>
</dbReference>
<evidence type="ECO:0000256" key="2">
    <source>
        <dbReference type="ARBA" id="ARBA00022475"/>
    </source>
</evidence>
<dbReference type="PANTHER" id="PTHR30572">
    <property type="entry name" value="MEMBRANE COMPONENT OF TRANSPORTER-RELATED"/>
    <property type="match status" value="1"/>
</dbReference>
<comment type="subcellular location">
    <subcellularLocation>
        <location evidence="1">Cell membrane</location>
        <topology evidence="1">Multi-pass membrane protein</topology>
    </subcellularLocation>
</comment>
<evidence type="ECO:0000259" key="9">
    <source>
        <dbReference type="Pfam" id="PF12704"/>
    </source>
</evidence>
<evidence type="ECO:0000256" key="3">
    <source>
        <dbReference type="ARBA" id="ARBA00022692"/>
    </source>
</evidence>
<name>A0A1G2KR80_9BACT</name>
<dbReference type="InterPro" id="IPR050250">
    <property type="entry name" value="Macrolide_Exporter_MacB"/>
</dbReference>
<feature type="domain" description="ABC3 transporter permease C-terminal" evidence="8">
    <location>
        <begin position="289"/>
        <end position="407"/>
    </location>
</feature>
<evidence type="ECO:0000256" key="4">
    <source>
        <dbReference type="ARBA" id="ARBA00022989"/>
    </source>
</evidence>
<dbReference type="Pfam" id="PF02687">
    <property type="entry name" value="FtsX"/>
    <property type="match status" value="1"/>
</dbReference>
<dbReference type="PANTHER" id="PTHR30572:SF4">
    <property type="entry name" value="ABC TRANSPORTER PERMEASE YTRF"/>
    <property type="match status" value="1"/>
</dbReference>
<dbReference type="AlphaFoldDB" id="A0A1G2KR80"/>
<dbReference type="Pfam" id="PF12704">
    <property type="entry name" value="MacB_PCD"/>
    <property type="match status" value="1"/>
</dbReference>
<keyword evidence="4 7" id="KW-1133">Transmembrane helix</keyword>
<keyword evidence="2" id="KW-1003">Cell membrane</keyword>
<evidence type="ECO:0008006" key="12">
    <source>
        <dbReference type="Google" id="ProtNLM"/>
    </source>
</evidence>
<reference evidence="10 11" key="1">
    <citation type="journal article" date="2016" name="Nat. Commun.">
        <title>Thousands of microbial genomes shed light on interconnected biogeochemical processes in an aquifer system.</title>
        <authorList>
            <person name="Anantharaman K."/>
            <person name="Brown C.T."/>
            <person name="Hug L.A."/>
            <person name="Sharon I."/>
            <person name="Castelle C.J."/>
            <person name="Probst A.J."/>
            <person name="Thomas B.C."/>
            <person name="Singh A."/>
            <person name="Wilkins M.J."/>
            <person name="Karaoz U."/>
            <person name="Brodie E.L."/>
            <person name="Williams K.H."/>
            <person name="Hubbard S.S."/>
            <person name="Banfield J.F."/>
        </authorList>
    </citation>
    <scope>NUCLEOTIDE SEQUENCE [LARGE SCALE GENOMIC DNA]</scope>
</reference>
<proteinExistence type="inferred from homology"/>
<dbReference type="GO" id="GO:0005886">
    <property type="term" value="C:plasma membrane"/>
    <property type="evidence" value="ECO:0007669"/>
    <property type="project" value="UniProtKB-SubCell"/>
</dbReference>
<protein>
    <recommendedName>
        <fullName evidence="12">Multidrug ABC transporter substrate-binding protein</fullName>
    </recommendedName>
</protein>
<comment type="caution">
    <text evidence="10">The sequence shown here is derived from an EMBL/GenBank/DDBJ whole genome shotgun (WGS) entry which is preliminary data.</text>
</comment>
<feature type="transmembrane region" description="Helical" evidence="7">
    <location>
        <begin position="333"/>
        <end position="361"/>
    </location>
</feature>
<dbReference type="InterPro" id="IPR025857">
    <property type="entry name" value="MacB_PCD"/>
</dbReference>
<feature type="transmembrane region" description="Helical" evidence="7">
    <location>
        <begin position="284"/>
        <end position="310"/>
    </location>
</feature>
<evidence type="ECO:0000256" key="7">
    <source>
        <dbReference type="SAM" id="Phobius"/>
    </source>
</evidence>
<evidence type="ECO:0000313" key="10">
    <source>
        <dbReference type="EMBL" id="OHA01938.1"/>
    </source>
</evidence>
<keyword evidence="5 7" id="KW-0472">Membrane</keyword>
<evidence type="ECO:0000259" key="8">
    <source>
        <dbReference type="Pfam" id="PF02687"/>
    </source>
</evidence>
<organism evidence="10 11">
    <name type="scientific">Candidatus Sungbacteria bacterium RIFCSPHIGHO2_02_FULL_49_20</name>
    <dbReference type="NCBI Taxonomy" id="1802272"/>
    <lineage>
        <taxon>Bacteria</taxon>
        <taxon>Candidatus Sungiibacteriota</taxon>
    </lineage>
</organism>
<feature type="domain" description="MacB-like periplasmic core" evidence="9">
    <location>
        <begin position="21"/>
        <end position="247"/>
    </location>
</feature>
<feature type="transmembrane region" description="Helical" evidence="7">
    <location>
        <begin position="373"/>
        <end position="397"/>
    </location>
</feature>
<dbReference type="Proteomes" id="UP000178710">
    <property type="component" value="Unassembled WGS sequence"/>
</dbReference>
<evidence type="ECO:0000313" key="11">
    <source>
        <dbReference type="Proteomes" id="UP000178710"/>
    </source>
</evidence>
<evidence type="ECO:0000256" key="1">
    <source>
        <dbReference type="ARBA" id="ARBA00004651"/>
    </source>
</evidence>
<comment type="similarity">
    <text evidence="6">Belongs to the ABC-4 integral membrane protein family.</text>
</comment>
<evidence type="ECO:0000256" key="6">
    <source>
        <dbReference type="ARBA" id="ARBA00038076"/>
    </source>
</evidence>
<dbReference type="InterPro" id="IPR003838">
    <property type="entry name" value="ABC3_permease_C"/>
</dbReference>
<accession>A0A1G2KR80</accession>
<dbReference type="GO" id="GO:0022857">
    <property type="term" value="F:transmembrane transporter activity"/>
    <property type="evidence" value="ECO:0007669"/>
    <property type="project" value="TreeGrafter"/>
</dbReference>
<evidence type="ECO:0000256" key="5">
    <source>
        <dbReference type="ARBA" id="ARBA00023136"/>
    </source>
</evidence>
<feature type="transmembrane region" description="Helical" evidence="7">
    <location>
        <begin position="21"/>
        <end position="42"/>
    </location>
</feature>
<gene>
    <name evidence="10" type="ORF">A3C12_01035</name>
</gene>
<keyword evidence="3 7" id="KW-0812">Transmembrane</keyword>